<name>A0AC35U277_9BILA</name>
<evidence type="ECO:0000313" key="1">
    <source>
        <dbReference type="Proteomes" id="UP000095286"/>
    </source>
</evidence>
<accession>A0AC35U277</accession>
<dbReference type="WBParaSite" id="RSKR_0000679200.1">
    <property type="protein sequence ID" value="RSKR_0000679200.1"/>
    <property type="gene ID" value="RSKR_0000679200"/>
</dbReference>
<sequence>MSNLPKTIQHSTPTTPKRATFERFSGRRQDRITEETFSSSTGVVRSILTTIGWAPWRPNAAKSRIPCEDREAMRQRFKNNNKFLVTAGGDNIDVITLSMAKTNISDAIKSSAKVEAHARGSGGPNDFAFKAGGEGDTRVNP</sequence>
<evidence type="ECO:0000313" key="2">
    <source>
        <dbReference type="WBParaSite" id="RSKR_0000679200.1"/>
    </source>
</evidence>
<proteinExistence type="predicted"/>
<reference evidence="2" key="1">
    <citation type="submission" date="2016-11" db="UniProtKB">
        <authorList>
            <consortium name="WormBaseParasite"/>
        </authorList>
    </citation>
    <scope>IDENTIFICATION</scope>
    <source>
        <strain evidence="2">KR3021</strain>
    </source>
</reference>
<dbReference type="Proteomes" id="UP000095286">
    <property type="component" value="Unplaced"/>
</dbReference>
<protein>
    <submittedName>
        <fullName evidence="2">DUF4150 domain-containing protein</fullName>
    </submittedName>
</protein>
<organism evidence="1 2">
    <name type="scientific">Rhabditophanes sp. KR3021</name>
    <dbReference type="NCBI Taxonomy" id="114890"/>
    <lineage>
        <taxon>Eukaryota</taxon>
        <taxon>Metazoa</taxon>
        <taxon>Ecdysozoa</taxon>
        <taxon>Nematoda</taxon>
        <taxon>Chromadorea</taxon>
        <taxon>Rhabditida</taxon>
        <taxon>Tylenchina</taxon>
        <taxon>Panagrolaimomorpha</taxon>
        <taxon>Strongyloidoidea</taxon>
        <taxon>Alloionematidae</taxon>
        <taxon>Rhabditophanes</taxon>
    </lineage>
</organism>